<keyword evidence="2" id="KW-1185">Reference proteome</keyword>
<protein>
    <recommendedName>
        <fullName evidence="3">BTB domain-containing protein</fullName>
    </recommendedName>
</protein>
<name>A0A6A7AC11_9PLEO</name>
<proteinExistence type="predicted"/>
<organism evidence="1 2">
    <name type="scientific">Ophiobolus disseminans</name>
    <dbReference type="NCBI Taxonomy" id="1469910"/>
    <lineage>
        <taxon>Eukaryota</taxon>
        <taxon>Fungi</taxon>
        <taxon>Dikarya</taxon>
        <taxon>Ascomycota</taxon>
        <taxon>Pezizomycotina</taxon>
        <taxon>Dothideomycetes</taxon>
        <taxon>Pleosporomycetidae</taxon>
        <taxon>Pleosporales</taxon>
        <taxon>Pleosporineae</taxon>
        <taxon>Phaeosphaeriaceae</taxon>
        <taxon>Ophiobolus</taxon>
    </lineage>
</organism>
<sequence>MAPPRAQSTPIWTPEPTPIMSPEPTPIMTPEPESTFTTPANEIKIIDFTLSGDDDAVGIYFKGTGHRLGVVVSRASMCEASTVWREWFNQTTTTKGPSQYMLLDQSTKNALLLILRLVHYRHEGLPTMADLSLDDLRDLAFLSNKYKVVHVVKPFLVHRDWTSIYKPNNWTLRDHRAWLYITQTFGYMESQDISARYLVTSISLDENRLAGFQSGEMKHEIEQEMDLVNRILKVRAQTIAAIAKACHQMVIDLQDGGNCAINQQNPSCNITTLGSFVQWLIKMGLYTSDGPSETSRFSIDHLQAGIRDFDRSYPKYVSHNYDGVVEYCNMTWRRRVMDAWELGMAFAQPHTDCTRAADDLLDKVTAIIADMPSPMREMEMGNVGGAAES</sequence>
<dbReference type="AlphaFoldDB" id="A0A6A7AC11"/>
<gene>
    <name evidence="1" type="ORF">CC86DRAFT_368081</name>
</gene>
<accession>A0A6A7AC11</accession>
<reference evidence="1" key="1">
    <citation type="journal article" date="2020" name="Stud. Mycol.">
        <title>101 Dothideomycetes genomes: a test case for predicting lifestyles and emergence of pathogens.</title>
        <authorList>
            <person name="Haridas S."/>
            <person name="Albert R."/>
            <person name="Binder M."/>
            <person name="Bloem J."/>
            <person name="Labutti K."/>
            <person name="Salamov A."/>
            <person name="Andreopoulos B."/>
            <person name="Baker S."/>
            <person name="Barry K."/>
            <person name="Bills G."/>
            <person name="Bluhm B."/>
            <person name="Cannon C."/>
            <person name="Castanera R."/>
            <person name="Culley D."/>
            <person name="Daum C."/>
            <person name="Ezra D."/>
            <person name="Gonzalez J."/>
            <person name="Henrissat B."/>
            <person name="Kuo A."/>
            <person name="Liang C."/>
            <person name="Lipzen A."/>
            <person name="Lutzoni F."/>
            <person name="Magnuson J."/>
            <person name="Mondo S."/>
            <person name="Nolan M."/>
            <person name="Ohm R."/>
            <person name="Pangilinan J."/>
            <person name="Park H.-J."/>
            <person name="Ramirez L."/>
            <person name="Alfaro M."/>
            <person name="Sun H."/>
            <person name="Tritt A."/>
            <person name="Yoshinaga Y."/>
            <person name="Zwiers L.-H."/>
            <person name="Turgeon B."/>
            <person name="Goodwin S."/>
            <person name="Spatafora J."/>
            <person name="Crous P."/>
            <person name="Grigoriev I."/>
        </authorList>
    </citation>
    <scope>NUCLEOTIDE SEQUENCE</scope>
    <source>
        <strain evidence="1">CBS 113818</strain>
    </source>
</reference>
<evidence type="ECO:0000313" key="2">
    <source>
        <dbReference type="Proteomes" id="UP000799424"/>
    </source>
</evidence>
<dbReference type="Proteomes" id="UP000799424">
    <property type="component" value="Unassembled WGS sequence"/>
</dbReference>
<dbReference type="OrthoDB" id="5275938at2759"/>
<dbReference type="EMBL" id="MU006220">
    <property type="protein sequence ID" value="KAF2830258.1"/>
    <property type="molecule type" value="Genomic_DNA"/>
</dbReference>
<evidence type="ECO:0008006" key="3">
    <source>
        <dbReference type="Google" id="ProtNLM"/>
    </source>
</evidence>
<evidence type="ECO:0000313" key="1">
    <source>
        <dbReference type="EMBL" id="KAF2830258.1"/>
    </source>
</evidence>